<dbReference type="AlphaFoldDB" id="A0A4D7CBM6"/>
<evidence type="ECO:0000256" key="1">
    <source>
        <dbReference type="SAM" id="MobiDB-lite"/>
    </source>
</evidence>
<reference evidence="3" key="1">
    <citation type="submission" date="2019-04" db="EMBL/GenBank/DDBJ databases">
        <title>Complete genome sequence of Sphingomonas sp. W1-2-3.</title>
        <authorList>
            <person name="Im W.T."/>
        </authorList>
    </citation>
    <scope>NUCLEOTIDE SEQUENCE [LARGE SCALE GENOMIC DNA]</scope>
    <source>
        <strain evidence="3">W1-2-3</strain>
    </source>
</reference>
<feature type="region of interest" description="Disordered" evidence="1">
    <location>
        <begin position="49"/>
        <end position="73"/>
    </location>
</feature>
<name>A0A4D7CBM6_9SPHN</name>
<gene>
    <name evidence="2" type="ORF">E6W36_01945</name>
</gene>
<protein>
    <recommendedName>
        <fullName evidence="4">Myb-like domain-containing protein</fullName>
    </recommendedName>
</protein>
<evidence type="ECO:0008006" key="4">
    <source>
        <dbReference type="Google" id="ProtNLM"/>
    </source>
</evidence>
<evidence type="ECO:0000313" key="2">
    <source>
        <dbReference type="EMBL" id="QCI78822.1"/>
    </source>
</evidence>
<organism evidence="2 3">
    <name type="scientific">Hankyongella ginsenosidimutans</name>
    <dbReference type="NCBI Taxonomy" id="1763828"/>
    <lineage>
        <taxon>Bacteria</taxon>
        <taxon>Pseudomonadati</taxon>
        <taxon>Pseudomonadota</taxon>
        <taxon>Alphaproteobacteria</taxon>
        <taxon>Sphingomonadales</taxon>
        <taxon>Sphingomonadaceae</taxon>
        <taxon>Hankyongella</taxon>
    </lineage>
</organism>
<dbReference type="KEGG" id="hgn:E6W36_01945"/>
<proteinExistence type="predicted"/>
<sequence length="73" mass="8130">MRQSVNRGRPWTDDDDADLRGRIAARQTAAVIARGIGRTQDAVRGRASTLGLALPSPTRPWRQWPRRSPANPQ</sequence>
<accession>A0A4D7CBM6</accession>
<dbReference type="RefSeq" id="WP_222873590.1">
    <property type="nucleotide sequence ID" value="NZ_CP039704.1"/>
</dbReference>
<dbReference type="Proteomes" id="UP000298714">
    <property type="component" value="Chromosome"/>
</dbReference>
<keyword evidence="3" id="KW-1185">Reference proteome</keyword>
<evidence type="ECO:0000313" key="3">
    <source>
        <dbReference type="Proteomes" id="UP000298714"/>
    </source>
</evidence>
<dbReference type="EMBL" id="CP039704">
    <property type="protein sequence ID" value="QCI78822.1"/>
    <property type="molecule type" value="Genomic_DNA"/>
</dbReference>